<dbReference type="GO" id="GO:0016020">
    <property type="term" value="C:membrane"/>
    <property type="evidence" value="ECO:0007669"/>
    <property type="project" value="UniProtKB-SubCell"/>
</dbReference>
<gene>
    <name evidence="18" type="ORF">T265_06607</name>
</gene>
<proteinExistence type="inferred from homology"/>
<evidence type="ECO:0000256" key="11">
    <source>
        <dbReference type="ARBA" id="ARBA00022989"/>
    </source>
</evidence>
<dbReference type="InterPro" id="IPR018097">
    <property type="entry name" value="EGF_Ca-bd_CS"/>
</dbReference>
<evidence type="ECO:0000256" key="13">
    <source>
        <dbReference type="ARBA" id="ARBA00023157"/>
    </source>
</evidence>
<dbReference type="FunFam" id="2.10.25.10:FF:000202">
    <property type="entry name" value="Multiple epidermal growth factor-like domains 8"/>
    <property type="match status" value="1"/>
</dbReference>
<evidence type="ECO:0000256" key="8">
    <source>
        <dbReference type="ARBA" id="ARBA00022729"/>
    </source>
</evidence>
<evidence type="ECO:0000313" key="18">
    <source>
        <dbReference type="EMBL" id="KER26077.1"/>
    </source>
</evidence>
<evidence type="ECO:0000256" key="6">
    <source>
        <dbReference type="ARBA" id="ARBA00022536"/>
    </source>
</evidence>
<evidence type="ECO:0000256" key="16">
    <source>
        <dbReference type="SAM" id="MobiDB-lite"/>
    </source>
</evidence>
<dbReference type="FunFam" id="2.10.25.10:FF:000002">
    <property type="entry name" value="Latent-transforming growth factor beta-binding protein 3"/>
    <property type="match status" value="1"/>
</dbReference>
<dbReference type="PROSITE" id="PS01187">
    <property type="entry name" value="EGF_CA"/>
    <property type="match status" value="2"/>
</dbReference>
<evidence type="ECO:0000256" key="5">
    <source>
        <dbReference type="ARBA" id="ARBA00022530"/>
    </source>
</evidence>
<dbReference type="PANTHER" id="PTHR24034:SF140">
    <property type="entry name" value="LATENT-TRANSFORMING GROWTH FACTOR BETA-BINDING PROTEIN 1"/>
    <property type="match status" value="1"/>
</dbReference>
<dbReference type="InterPro" id="IPR049883">
    <property type="entry name" value="NOTCH1_EGF-like"/>
</dbReference>
<keyword evidence="8" id="KW-0732">Signal</keyword>
<dbReference type="FunFam" id="2.10.25.10:FF:000005">
    <property type="entry name" value="Fibrillin 2"/>
    <property type="match status" value="1"/>
</dbReference>
<keyword evidence="13" id="KW-1015">Disulfide bond</keyword>
<evidence type="ECO:0000256" key="1">
    <source>
        <dbReference type="ARBA" id="ARBA00004479"/>
    </source>
</evidence>
<dbReference type="GO" id="GO:0005509">
    <property type="term" value="F:calcium ion binding"/>
    <property type="evidence" value="ECO:0007669"/>
    <property type="project" value="InterPro"/>
</dbReference>
<dbReference type="InterPro" id="IPR050751">
    <property type="entry name" value="ECM_structural_protein"/>
</dbReference>
<keyword evidence="14" id="KW-0325">Glycoprotein</keyword>
<dbReference type="InterPro" id="IPR000742">
    <property type="entry name" value="EGF"/>
</dbReference>
<keyword evidence="12" id="KW-0472">Membrane</keyword>
<dbReference type="SMART" id="SM00181">
    <property type="entry name" value="EGF"/>
    <property type="match status" value="10"/>
</dbReference>
<dbReference type="EMBL" id="KL596757">
    <property type="protein sequence ID" value="KER26077.1"/>
    <property type="molecule type" value="Genomic_DNA"/>
</dbReference>
<dbReference type="AlphaFoldDB" id="A0A074ZJX6"/>
<keyword evidence="19" id="KW-1185">Reference proteome</keyword>
<keyword evidence="7" id="KW-0812">Transmembrane</keyword>
<sequence>MKHYTESRLRIPRSLQFPFIQHWPSQFASRTPILILIILQLSQPSHTDLSPNGDHATTGNVRSPQDSATPKSSPDSLFDVCCSMGKSSSLAMDFFNPSNKKSEQMNETCASMLQLDAISRPQIDDVESNLSYAKRDWCQRVKHLCCVSMRRRRACRIGSEHVVRNGGQRCTDEAWNTTVEIQLHGVAKECCLCRLVWTANGSDLKEWHEMRSSAQKSACPGAGCCSLLNNADSPLISSDTEAPAGMNLHENLPQSDEGKQSTAPNPVSPQPNEPDEFEFTMVGGVGFSTNSGSYTAQIDEVSGTSASVPLTTTPSSTEDTSILCHENYVWDKEQELCIRLMTACPIGMYLNRTTNKCTRRVATLESCDAGYRFNEEKSSCEDVNECVEGLVNGSQACPGEGMSCVNVPGTYNCSCTSGFSMAQDGSCVDINECDVLRNPCHSGQQCRNIIGSFQCVRQVPCGFGYVLNPKTQQCEDVNECKADPNICGPGMLCINVRGGHKCVDQICPGKARRDKHGNCVPCPQGYVFNVTTGSCDDVNECSVSNLCKPWEQCVNKKGYFVCEQKMNCVHGKRADSNGTECVDIDECLEKSFHCALDEVCVNTDGGYKCVPSPCNPTQIFDYELKNCTCPKGWKNVNETCIDINECEEMDSPCSPGETCINRAGSHRCIRLNECAPGFERPSPYSQCQDIDECALGIAKCGDNMNCVNTAGSYMCMCKQGFKNLDDQTCVDLDECLLFGADSVCPDPRARCVNTNGSHICLCPEGYTWHSYPANKCVDIDECAQQQDRCGKEHQCVNLEGSYKCICAVGYQTGENHKSCVDIDECSGQPDSPKLCPYSMCVNTPGSFMCQCPYGFRLGRSNRCYDIDECAEIEDVCQPKYATAASQTCVNLVGGYRCVPSQCPPSYKKTFLGNGYRCDLDAAHACVPGDSNCFAERPQQIDSIFKELDQNTRVPQVLARVDTKTMPHGVIRVDLRQHYANDLRTRNPIKVGQAFRLRRSPSHVGQVEVVLIRSIPAPVDMLISLHVISTRNDLQLGLAITKLYLFVTQSVEQRIRMKLAAPKRHVYKHEDFWTRLRRNN</sequence>
<feature type="region of interest" description="Disordered" evidence="16">
    <location>
        <begin position="236"/>
        <end position="277"/>
    </location>
</feature>
<dbReference type="Gene3D" id="2.10.25.10">
    <property type="entry name" value="Laminin"/>
    <property type="match status" value="11"/>
</dbReference>
<evidence type="ECO:0000259" key="17">
    <source>
        <dbReference type="PROSITE" id="PS50026"/>
    </source>
</evidence>
<evidence type="ECO:0000256" key="14">
    <source>
        <dbReference type="ARBA" id="ARBA00023180"/>
    </source>
</evidence>
<evidence type="ECO:0000313" key="19">
    <source>
        <dbReference type="Proteomes" id="UP000054324"/>
    </source>
</evidence>
<dbReference type="PROSITE" id="PS01186">
    <property type="entry name" value="EGF_2"/>
    <property type="match status" value="3"/>
</dbReference>
<dbReference type="RefSeq" id="XP_009170175.1">
    <property type="nucleotide sequence ID" value="XM_009171911.1"/>
</dbReference>
<comment type="similarity">
    <text evidence="3">Belongs to the fibulin family.</text>
</comment>
<dbReference type="InterPro" id="IPR009030">
    <property type="entry name" value="Growth_fac_rcpt_cys_sf"/>
</dbReference>
<keyword evidence="9" id="KW-0677">Repeat</keyword>
<dbReference type="OrthoDB" id="10022113at2759"/>
<keyword evidence="10" id="KW-0106">Calcium</keyword>
<evidence type="ECO:0000256" key="4">
    <source>
        <dbReference type="ARBA" id="ARBA00022525"/>
    </source>
</evidence>
<dbReference type="PROSITE" id="PS00010">
    <property type="entry name" value="ASX_HYDROXYL"/>
    <property type="match status" value="3"/>
</dbReference>
<dbReference type="InterPro" id="IPR055088">
    <property type="entry name" value="Fibulin_C"/>
</dbReference>
<evidence type="ECO:0000256" key="12">
    <source>
        <dbReference type="ARBA" id="ARBA00023136"/>
    </source>
</evidence>
<accession>A0A074ZJX6</accession>
<protein>
    <recommendedName>
        <fullName evidence="17">EGF-like domain-containing protein</fullName>
    </recommendedName>
</protein>
<evidence type="ECO:0000256" key="9">
    <source>
        <dbReference type="ARBA" id="ARBA00022737"/>
    </source>
</evidence>
<dbReference type="SUPFAM" id="SSF57184">
    <property type="entry name" value="Growth factor receptor domain"/>
    <property type="match status" value="4"/>
</dbReference>
<dbReference type="CDD" id="cd00054">
    <property type="entry name" value="EGF_CA"/>
    <property type="match status" value="6"/>
</dbReference>
<dbReference type="PROSITE" id="PS50026">
    <property type="entry name" value="EGF_3"/>
    <property type="match status" value="2"/>
</dbReference>
<dbReference type="SUPFAM" id="SSF57196">
    <property type="entry name" value="EGF/Laminin"/>
    <property type="match status" value="1"/>
</dbReference>
<dbReference type="InterPro" id="IPR000152">
    <property type="entry name" value="EGF-type_Asp/Asn_hydroxyl_site"/>
</dbReference>
<keyword evidence="4" id="KW-0964">Secreted</keyword>
<dbReference type="SMART" id="SM00179">
    <property type="entry name" value="EGF_CA"/>
    <property type="match status" value="11"/>
</dbReference>
<dbReference type="Proteomes" id="UP000054324">
    <property type="component" value="Unassembled WGS sequence"/>
</dbReference>
<dbReference type="STRING" id="6198.A0A074ZJX6"/>
<evidence type="ECO:0000256" key="7">
    <source>
        <dbReference type="ARBA" id="ARBA00022692"/>
    </source>
</evidence>
<evidence type="ECO:0000256" key="3">
    <source>
        <dbReference type="ARBA" id="ARBA00006127"/>
    </source>
</evidence>
<evidence type="ECO:0000256" key="2">
    <source>
        <dbReference type="ARBA" id="ARBA00004498"/>
    </source>
</evidence>
<name>A0A074ZJX6_OPIVI</name>
<evidence type="ECO:0000256" key="15">
    <source>
        <dbReference type="PROSITE-ProRule" id="PRU00076"/>
    </source>
</evidence>
<comment type="caution">
    <text evidence="15">Lacks conserved residue(s) required for the propagation of feature annotation.</text>
</comment>
<dbReference type="InterPro" id="IPR001881">
    <property type="entry name" value="EGF-like_Ca-bd_dom"/>
</dbReference>
<evidence type="ECO:0000256" key="10">
    <source>
        <dbReference type="ARBA" id="ARBA00022837"/>
    </source>
</evidence>
<comment type="subcellular location">
    <subcellularLocation>
        <location evidence="1">Membrane</location>
        <topology evidence="1">Single-pass type I membrane protein</topology>
    </subcellularLocation>
    <subcellularLocation>
        <location evidence="2">Secreted</location>
        <location evidence="2">Extracellular space</location>
        <location evidence="2">Extracellular matrix</location>
    </subcellularLocation>
</comment>
<dbReference type="GeneID" id="20320786"/>
<keyword evidence="6 15" id="KW-0245">EGF-like domain</keyword>
<dbReference type="GO" id="GO:0048513">
    <property type="term" value="P:animal organ development"/>
    <property type="evidence" value="ECO:0007669"/>
    <property type="project" value="UniProtKB-ARBA"/>
</dbReference>
<dbReference type="GO" id="GO:0048731">
    <property type="term" value="P:system development"/>
    <property type="evidence" value="ECO:0007669"/>
    <property type="project" value="UniProtKB-ARBA"/>
</dbReference>
<dbReference type="KEGG" id="ovi:T265_06607"/>
<dbReference type="CTD" id="20320786"/>
<feature type="region of interest" description="Disordered" evidence="16">
    <location>
        <begin position="48"/>
        <end position="74"/>
    </location>
</feature>
<dbReference type="Pfam" id="PF22914">
    <property type="entry name" value="Fibulin_C"/>
    <property type="match status" value="1"/>
</dbReference>
<feature type="domain" description="EGF-like" evidence="17">
    <location>
        <begin position="778"/>
        <end position="820"/>
    </location>
</feature>
<dbReference type="PANTHER" id="PTHR24034">
    <property type="entry name" value="EGF-LIKE DOMAIN-CONTAINING PROTEIN"/>
    <property type="match status" value="1"/>
</dbReference>
<keyword evidence="11" id="KW-1133">Transmembrane helix</keyword>
<feature type="domain" description="EGF-like" evidence="17">
    <location>
        <begin position="689"/>
        <end position="730"/>
    </location>
</feature>
<reference evidence="18 19" key="1">
    <citation type="submission" date="2013-11" db="EMBL/GenBank/DDBJ databases">
        <title>Opisthorchis viverrini - life in the bile duct.</title>
        <authorList>
            <person name="Young N.D."/>
            <person name="Nagarajan N."/>
            <person name="Lin S.J."/>
            <person name="Korhonen P.K."/>
            <person name="Jex A.R."/>
            <person name="Hall R.S."/>
            <person name="Safavi-Hemami H."/>
            <person name="Kaewkong W."/>
            <person name="Bertrand D."/>
            <person name="Gao S."/>
            <person name="Seet Q."/>
            <person name="Wongkham S."/>
            <person name="Teh B.T."/>
            <person name="Wongkham C."/>
            <person name="Intapan P.M."/>
            <person name="Maleewong W."/>
            <person name="Yang X."/>
            <person name="Hu M."/>
            <person name="Wang Z."/>
            <person name="Hofmann A."/>
            <person name="Sternberg P.W."/>
            <person name="Tan P."/>
            <person name="Wang J."/>
            <person name="Gasser R.B."/>
        </authorList>
    </citation>
    <scope>NUCLEOTIDE SEQUENCE [LARGE SCALE GENOMIC DNA]</scope>
</reference>
<keyword evidence="5" id="KW-0272">Extracellular matrix</keyword>
<dbReference type="Pfam" id="PF07645">
    <property type="entry name" value="EGF_CA"/>
    <property type="match status" value="10"/>
</dbReference>
<organism evidence="18 19">
    <name type="scientific">Opisthorchis viverrini</name>
    <name type="common">Southeast Asian liver fluke</name>
    <dbReference type="NCBI Taxonomy" id="6198"/>
    <lineage>
        <taxon>Eukaryota</taxon>
        <taxon>Metazoa</taxon>
        <taxon>Spiralia</taxon>
        <taxon>Lophotrochozoa</taxon>
        <taxon>Platyhelminthes</taxon>
        <taxon>Trematoda</taxon>
        <taxon>Digenea</taxon>
        <taxon>Opisthorchiida</taxon>
        <taxon>Opisthorchiata</taxon>
        <taxon>Opisthorchiidae</taxon>
        <taxon>Opisthorchis</taxon>
    </lineage>
</organism>